<evidence type="ECO:0000256" key="3">
    <source>
        <dbReference type="ARBA" id="ARBA00004752"/>
    </source>
</evidence>
<keyword evidence="15" id="KW-0735">Signal-anchor</keyword>
<dbReference type="GO" id="GO:0008360">
    <property type="term" value="P:regulation of cell shape"/>
    <property type="evidence" value="ECO:0007669"/>
    <property type="project" value="UniProtKB-KW"/>
</dbReference>
<dbReference type="PANTHER" id="PTHR32282">
    <property type="entry name" value="BINDING PROTEIN TRANSPEPTIDASE, PUTATIVE-RELATED"/>
    <property type="match status" value="1"/>
</dbReference>
<dbReference type="GO" id="GO:0005886">
    <property type="term" value="C:plasma membrane"/>
    <property type="evidence" value="ECO:0007669"/>
    <property type="project" value="UniProtKB-SubCell"/>
</dbReference>
<dbReference type="InterPro" id="IPR023346">
    <property type="entry name" value="Lysozyme-like_dom_sf"/>
</dbReference>
<dbReference type="Gene3D" id="1.10.3810.10">
    <property type="entry name" value="Biosynthetic peptidoglycan transglycosylase-like"/>
    <property type="match status" value="1"/>
</dbReference>
<keyword evidence="18" id="KW-0472">Membrane</keyword>
<dbReference type="GO" id="GO:0009002">
    <property type="term" value="F:serine-type D-Ala-D-Ala carboxypeptidase activity"/>
    <property type="evidence" value="ECO:0007669"/>
    <property type="project" value="UniProtKB-EC"/>
</dbReference>
<dbReference type="FunFam" id="1.10.3810.10:FF:000001">
    <property type="entry name" value="Penicillin-binding protein 1A"/>
    <property type="match status" value="1"/>
</dbReference>
<evidence type="ECO:0000256" key="8">
    <source>
        <dbReference type="ARBA" id="ARBA00022645"/>
    </source>
</evidence>
<dbReference type="PANTHER" id="PTHR32282:SF33">
    <property type="entry name" value="PEPTIDOGLYCAN GLYCOSYLTRANSFERASE"/>
    <property type="match status" value="1"/>
</dbReference>
<evidence type="ECO:0000256" key="10">
    <source>
        <dbReference type="ARBA" id="ARBA00022676"/>
    </source>
</evidence>
<evidence type="ECO:0000256" key="5">
    <source>
        <dbReference type="ARBA" id="ARBA00007739"/>
    </source>
</evidence>
<dbReference type="EMBL" id="CYZE01000036">
    <property type="protein sequence ID" value="CUP47396.1"/>
    <property type="molecule type" value="Genomic_DNA"/>
</dbReference>
<evidence type="ECO:0000313" key="29">
    <source>
        <dbReference type="Proteomes" id="UP000095651"/>
    </source>
</evidence>
<evidence type="ECO:0000256" key="15">
    <source>
        <dbReference type="ARBA" id="ARBA00022968"/>
    </source>
</evidence>
<evidence type="ECO:0000313" key="30">
    <source>
        <dbReference type="Proteomes" id="UP000261257"/>
    </source>
</evidence>
<comment type="function">
    <text evidence="1">Cell wall formation. Synthesis of cross-linked peptidoglycan from the lipid intermediates. The enzyme has a penicillin-insensitive transglycosylase N-terminal domain (formation of linear glycan strands) and a penicillin-sensitive transpeptidase C-terminal domain (cross-linking of the peptide subunits).</text>
</comment>
<dbReference type="GO" id="GO:0006508">
    <property type="term" value="P:proteolysis"/>
    <property type="evidence" value="ECO:0007669"/>
    <property type="project" value="UniProtKB-KW"/>
</dbReference>
<gene>
    <name evidence="27" type="primary">ponA</name>
    <name evidence="28" type="ORF">DXC39_10360</name>
    <name evidence="27" type="ORF">ERS852407_06042</name>
</gene>
<evidence type="ECO:0000256" key="18">
    <source>
        <dbReference type="ARBA" id="ARBA00023136"/>
    </source>
</evidence>
<keyword evidence="19" id="KW-0046">Antibiotic resistance</keyword>
<evidence type="ECO:0000256" key="4">
    <source>
        <dbReference type="ARBA" id="ARBA00007090"/>
    </source>
</evidence>
<name>A0A174NIC8_9FIRM</name>
<evidence type="ECO:0000256" key="14">
    <source>
        <dbReference type="ARBA" id="ARBA00022960"/>
    </source>
</evidence>
<keyword evidence="11 27" id="KW-0808">Transferase</keyword>
<keyword evidence="13" id="KW-0378">Hydrolase</keyword>
<dbReference type="GO" id="GO:0071555">
    <property type="term" value="P:cell wall organization"/>
    <property type="evidence" value="ECO:0007669"/>
    <property type="project" value="UniProtKB-KW"/>
</dbReference>
<dbReference type="UniPathway" id="UPA00219"/>
<comment type="pathway">
    <text evidence="3">Cell wall biogenesis; peptidoglycan biosynthesis.</text>
</comment>
<comment type="subcellular location">
    <subcellularLocation>
        <location evidence="2">Cell membrane</location>
        <topology evidence="2">Single-pass type II membrane protein</topology>
    </subcellularLocation>
</comment>
<reference evidence="28 30" key="2">
    <citation type="submission" date="2018-08" db="EMBL/GenBank/DDBJ databases">
        <title>A genome reference for cultivated species of the human gut microbiota.</title>
        <authorList>
            <person name="Zou Y."/>
            <person name="Xue W."/>
            <person name="Luo G."/>
        </authorList>
    </citation>
    <scope>NUCLEOTIDE SEQUENCE [LARGE SCALE GENOMIC DNA]</scope>
    <source>
        <strain evidence="28 30">TF05-11AC</strain>
    </source>
</reference>
<dbReference type="RefSeq" id="WP_055660867.1">
    <property type="nucleotide sequence ID" value="NZ_CABIXC010000036.1"/>
</dbReference>
<dbReference type="AlphaFoldDB" id="A0A174NIC8"/>
<evidence type="ECO:0000256" key="17">
    <source>
        <dbReference type="ARBA" id="ARBA00022989"/>
    </source>
</evidence>
<protein>
    <recommendedName>
        <fullName evidence="7">Penicillin-binding protein 1A</fullName>
        <ecNumber evidence="23">2.4.99.28</ecNumber>
        <ecNumber evidence="6">3.4.16.4</ecNumber>
    </recommendedName>
</protein>
<dbReference type="GO" id="GO:0030288">
    <property type="term" value="C:outer membrane-bounded periplasmic space"/>
    <property type="evidence" value="ECO:0007669"/>
    <property type="project" value="TreeGrafter"/>
</dbReference>
<dbReference type="InterPro" id="IPR036950">
    <property type="entry name" value="PBP_transglycosylase"/>
</dbReference>
<dbReference type="Pfam" id="PF00912">
    <property type="entry name" value="Transgly"/>
    <property type="match status" value="1"/>
</dbReference>
<dbReference type="Proteomes" id="UP000261257">
    <property type="component" value="Unassembled WGS sequence"/>
</dbReference>
<organism evidence="27 29">
    <name type="scientific">Hungatella hathewayi</name>
    <dbReference type="NCBI Taxonomy" id="154046"/>
    <lineage>
        <taxon>Bacteria</taxon>
        <taxon>Bacillati</taxon>
        <taxon>Bacillota</taxon>
        <taxon>Clostridia</taxon>
        <taxon>Lachnospirales</taxon>
        <taxon>Lachnospiraceae</taxon>
        <taxon>Hungatella</taxon>
    </lineage>
</organism>
<sequence length="241" mass="27378">MKKIKVTKLIKWFIVLTMVLCICSGFVVAGKGYSMYRNALDQMSLADKVESIQDKEHYTTFEELPEVYVNAVVSVEDHRFYNHSGIDLIAIGRAVFNDLRAGRFVEGGSTITQQLAKNLYFSQEKEMTRKAAEVFMAFDLERNYSKEEILELYVNTIYYGDGYYTVADASEGYFGKAPEEMSQYESTLLAGIPNAPSRYAPTKNPVLAEKRQMQVLRRMEDCGYFSTEEAETVAAQMVAIN</sequence>
<keyword evidence="12" id="KW-0812">Transmembrane</keyword>
<keyword evidence="14" id="KW-0133">Cell shape</keyword>
<dbReference type="Proteomes" id="UP000095651">
    <property type="component" value="Unassembled WGS sequence"/>
</dbReference>
<dbReference type="EMBL" id="QSSQ01000006">
    <property type="protein sequence ID" value="RGM05802.1"/>
    <property type="molecule type" value="Genomic_DNA"/>
</dbReference>
<evidence type="ECO:0000256" key="6">
    <source>
        <dbReference type="ARBA" id="ARBA00012448"/>
    </source>
</evidence>
<evidence type="ECO:0000256" key="13">
    <source>
        <dbReference type="ARBA" id="ARBA00022801"/>
    </source>
</evidence>
<evidence type="ECO:0000256" key="23">
    <source>
        <dbReference type="ARBA" id="ARBA00044770"/>
    </source>
</evidence>
<comment type="catalytic activity">
    <reaction evidence="22">
        <text>Preferential cleavage: (Ac)2-L-Lys-D-Ala-|-D-Ala. Also transpeptidation of peptidyl-alanyl moieties that are N-acyl substituents of D-alanine.</text>
        <dbReference type="EC" id="3.4.16.4"/>
    </reaction>
</comment>
<dbReference type="GO" id="GO:0046677">
    <property type="term" value="P:response to antibiotic"/>
    <property type="evidence" value="ECO:0007669"/>
    <property type="project" value="UniProtKB-KW"/>
</dbReference>
<dbReference type="InterPro" id="IPR050396">
    <property type="entry name" value="Glycosyltr_51/Transpeptidase"/>
</dbReference>
<keyword evidence="9" id="KW-0645">Protease</keyword>
<comment type="pathway">
    <text evidence="25">Glycan biosynthesis.</text>
</comment>
<comment type="similarity">
    <text evidence="4">In the C-terminal section; belongs to the transpeptidase family.</text>
</comment>
<evidence type="ECO:0000256" key="9">
    <source>
        <dbReference type="ARBA" id="ARBA00022670"/>
    </source>
</evidence>
<keyword evidence="21" id="KW-0961">Cell wall biogenesis/degradation</keyword>
<keyword evidence="17" id="KW-1133">Transmembrane helix</keyword>
<evidence type="ECO:0000256" key="12">
    <source>
        <dbReference type="ARBA" id="ARBA00022692"/>
    </source>
</evidence>
<evidence type="ECO:0000256" key="2">
    <source>
        <dbReference type="ARBA" id="ARBA00004401"/>
    </source>
</evidence>
<evidence type="ECO:0000313" key="28">
    <source>
        <dbReference type="EMBL" id="RGM05802.1"/>
    </source>
</evidence>
<proteinExistence type="inferred from homology"/>
<comment type="catalytic activity">
    <reaction evidence="24">
        <text>[GlcNAc-(1-&gt;4)-Mur2Ac(oyl-L-Ala-gamma-D-Glu-L-Lys-D-Ala-D-Ala)](n)-di-trans,octa-cis-undecaprenyl diphosphate + beta-D-GlcNAc-(1-&gt;4)-Mur2Ac(oyl-L-Ala-gamma-D-Glu-L-Lys-D-Ala-D-Ala)-di-trans,octa-cis-undecaprenyl diphosphate = [GlcNAc-(1-&gt;4)-Mur2Ac(oyl-L-Ala-gamma-D-Glu-L-Lys-D-Ala-D-Ala)](n+1)-di-trans,octa-cis-undecaprenyl diphosphate + di-trans,octa-cis-undecaprenyl diphosphate + H(+)</text>
        <dbReference type="Rhea" id="RHEA:23708"/>
        <dbReference type="Rhea" id="RHEA-COMP:9602"/>
        <dbReference type="Rhea" id="RHEA-COMP:9603"/>
        <dbReference type="ChEBI" id="CHEBI:15378"/>
        <dbReference type="ChEBI" id="CHEBI:58405"/>
        <dbReference type="ChEBI" id="CHEBI:60033"/>
        <dbReference type="ChEBI" id="CHEBI:78435"/>
        <dbReference type="EC" id="2.4.99.28"/>
    </reaction>
</comment>
<evidence type="ECO:0000256" key="19">
    <source>
        <dbReference type="ARBA" id="ARBA00023251"/>
    </source>
</evidence>
<accession>A0A174NIC8</accession>
<evidence type="ECO:0000256" key="11">
    <source>
        <dbReference type="ARBA" id="ARBA00022679"/>
    </source>
</evidence>
<dbReference type="GO" id="GO:0008955">
    <property type="term" value="F:peptidoglycan glycosyltransferase activity"/>
    <property type="evidence" value="ECO:0007669"/>
    <property type="project" value="UniProtKB-EC"/>
</dbReference>
<keyword evidence="10 27" id="KW-0328">Glycosyltransferase</keyword>
<dbReference type="InterPro" id="IPR001264">
    <property type="entry name" value="Glyco_trans_51"/>
</dbReference>
<evidence type="ECO:0000256" key="24">
    <source>
        <dbReference type="ARBA" id="ARBA00049902"/>
    </source>
</evidence>
<dbReference type="GO" id="GO:0009252">
    <property type="term" value="P:peptidoglycan biosynthetic process"/>
    <property type="evidence" value="ECO:0007669"/>
    <property type="project" value="UniProtKB-UniPathway"/>
</dbReference>
<evidence type="ECO:0000256" key="25">
    <source>
        <dbReference type="ARBA" id="ARBA00060592"/>
    </source>
</evidence>
<evidence type="ECO:0000256" key="16">
    <source>
        <dbReference type="ARBA" id="ARBA00022984"/>
    </source>
</evidence>
<evidence type="ECO:0000256" key="22">
    <source>
        <dbReference type="ARBA" id="ARBA00034000"/>
    </source>
</evidence>
<dbReference type="EC" id="2.4.99.28" evidence="23"/>
<dbReference type="EC" id="3.4.16.4" evidence="6"/>
<evidence type="ECO:0000256" key="7">
    <source>
        <dbReference type="ARBA" id="ARBA00018638"/>
    </source>
</evidence>
<keyword evidence="16" id="KW-0573">Peptidoglycan synthesis</keyword>
<dbReference type="SUPFAM" id="SSF53955">
    <property type="entry name" value="Lysozyme-like"/>
    <property type="match status" value="1"/>
</dbReference>
<evidence type="ECO:0000256" key="20">
    <source>
        <dbReference type="ARBA" id="ARBA00023268"/>
    </source>
</evidence>
<evidence type="ECO:0000256" key="21">
    <source>
        <dbReference type="ARBA" id="ARBA00023316"/>
    </source>
</evidence>
<keyword evidence="20" id="KW-0511">Multifunctional enzyme</keyword>
<evidence type="ECO:0000313" key="27">
    <source>
        <dbReference type="EMBL" id="CUP47396.1"/>
    </source>
</evidence>
<evidence type="ECO:0000259" key="26">
    <source>
        <dbReference type="Pfam" id="PF00912"/>
    </source>
</evidence>
<evidence type="ECO:0000256" key="1">
    <source>
        <dbReference type="ARBA" id="ARBA00002624"/>
    </source>
</evidence>
<comment type="similarity">
    <text evidence="5">In the N-terminal section; belongs to the glycosyltransferase 51 family.</text>
</comment>
<feature type="domain" description="Glycosyl transferase family 51" evidence="26">
    <location>
        <begin position="53"/>
        <end position="220"/>
    </location>
</feature>
<keyword evidence="8" id="KW-0121">Carboxypeptidase</keyword>
<reference evidence="27 29" key="1">
    <citation type="submission" date="2015-09" db="EMBL/GenBank/DDBJ databases">
        <authorList>
            <consortium name="Pathogen Informatics"/>
        </authorList>
    </citation>
    <scope>NUCLEOTIDE SEQUENCE [LARGE SCALE GENOMIC DNA]</scope>
    <source>
        <strain evidence="27 29">2789STDY5608850</strain>
    </source>
</reference>